<keyword evidence="5" id="KW-1185">Reference proteome</keyword>
<accession>A0AAN7BFV5</accession>
<feature type="transmembrane region" description="Helical" evidence="2">
    <location>
        <begin position="192"/>
        <end position="217"/>
    </location>
</feature>
<feature type="region of interest" description="Disordered" evidence="1">
    <location>
        <begin position="235"/>
        <end position="284"/>
    </location>
</feature>
<feature type="compositionally biased region" description="Low complexity" evidence="1">
    <location>
        <begin position="158"/>
        <end position="181"/>
    </location>
</feature>
<keyword evidence="2" id="KW-0472">Membrane</keyword>
<evidence type="ECO:0000313" key="5">
    <source>
        <dbReference type="Proteomes" id="UP001301958"/>
    </source>
</evidence>
<keyword evidence="3" id="KW-0732">Signal</keyword>
<feature type="region of interest" description="Disordered" evidence="1">
    <location>
        <begin position="158"/>
        <end position="186"/>
    </location>
</feature>
<organism evidence="4 5">
    <name type="scientific">Podospora fimiseda</name>
    <dbReference type="NCBI Taxonomy" id="252190"/>
    <lineage>
        <taxon>Eukaryota</taxon>
        <taxon>Fungi</taxon>
        <taxon>Dikarya</taxon>
        <taxon>Ascomycota</taxon>
        <taxon>Pezizomycotina</taxon>
        <taxon>Sordariomycetes</taxon>
        <taxon>Sordariomycetidae</taxon>
        <taxon>Sordariales</taxon>
        <taxon>Podosporaceae</taxon>
        <taxon>Podospora</taxon>
    </lineage>
</organism>
<evidence type="ECO:0000256" key="2">
    <source>
        <dbReference type="SAM" id="Phobius"/>
    </source>
</evidence>
<feature type="compositionally biased region" description="Basic and acidic residues" evidence="1">
    <location>
        <begin position="247"/>
        <end position="261"/>
    </location>
</feature>
<dbReference type="AlphaFoldDB" id="A0AAN7BFV5"/>
<gene>
    <name evidence="4" type="ORF">QBC38DRAFT_374464</name>
</gene>
<name>A0AAN7BFV5_9PEZI</name>
<comment type="caution">
    <text evidence="4">The sequence shown here is derived from an EMBL/GenBank/DDBJ whole genome shotgun (WGS) entry which is preliminary data.</text>
</comment>
<proteinExistence type="predicted"/>
<feature type="signal peptide" evidence="3">
    <location>
        <begin position="1"/>
        <end position="20"/>
    </location>
</feature>
<keyword evidence="2" id="KW-0812">Transmembrane</keyword>
<sequence>MKSRPFTTIIILCILRTCTAVSQCYYPNGRVAITDFPCDPDAETSPCCAGSFGTVCLSNKLCQGADGNVIRGSCTDSQFGSSSCALYCLSARLGGTDLISCSNVTGNSASYCCDHTVNCCDRGVGRFDVLPANPHTWATWAAVSTGFVVVRALSTSTSTSTTSATGTSTSTPPAGDTSPASVPQQGHSGLPAAAYAGIGVGSVIGALFIAAVFYLVWRLRKQKAGTENAGEVVAYGPPLSSTHGQHVPKELPLEPEPREVQGDNDWNSHSVPRPPTELPGHTYH</sequence>
<reference evidence="4" key="1">
    <citation type="journal article" date="2023" name="Mol. Phylogenet. Evol.">
        <title>Genome-scale phylogeny and comparative genomics of the fungal order Sordariales.</title>
        <authorList>
            <person name="Hensen N."/>
            <person name="Bonometti L."/>
            <person name="Westerberg I."/>
            <person name="Brannstrom I.O."/>
            <person name="Guillou S."/>
            <person name="Cros-Aarteil S."/>
            <person name="Calhoun S."/>
            <person name="Haridas S."/>
            <person name="Kuo A."/>
            <person name="Mondo S."/>
            <person name="Pangilinan J."/>
            <person name="Riley R."/>
            <person name="LaButti K."/>
            <person name="Andreopoulos B."/>
            <person name="Lipzen A."/>
            <person name="Chen C."/>
            <person name="Yan M."/>
            <person name="Daum C."/>
            <person name="Ng V."/>
            <person name="Clum A."/>
            <person name="Steindorff A."/>
            <person name="Ohm R.A."/>
            <person name="Martin F."/>
            <person name="Silar P."/>
            <person name="Natvig D.O."/>
            <person name="Lalanne C."/>
            <person name="Gautier V."/>
            <person name="Ament-Velasquez S.L."/>
            <person name="Kruys A."/>
            <person name="Hutchinson M.I."/>
            <person name="Powell A.J."/>
            <person name="Barry K."/>
            <person name="Miller A.N."/>
            <person name="Grigoriev I.V."/>
            <person name="Debuchy R."/>
            <person name="Gladieux P."/>
            <person name="Hiltunen Thoren M."/>
            <person name="Johannesson H."/>
        </authorList>
    </citation>
    <scope>NUCLEOTIDE SEQUENCE</scope>
    <source>
        <strain evidence="4">CBS 990.96</strain>
    </source>
</reference>
<evidence type="ECO:0000313" key="4">
    <source>
        <dbReference type="EMBL" id="KAK4222743.1"/>
    </source>
</evidence>
<reference evidence="4" key="2">
    <citation type="submission" date="2023-05" db="EMBL/GenBank/DDBJ databases">
        <authorList>
            <consortium name="Lawrence Berkeley National Laboratory"/>
            <person name="Steindorff A."/>
            <person name="Hensen N."/>
            <person name="Bonometti L."/>
            <person name="Westerberg I."/>
            <person name="Brannstrom I.O."/>
            <person name="Guillou S."/>
            <person name="Cros-Aarteil S."/>
            <person name="Calhoun S."/>
            <person name="Haridas S."/>
            <person name="Kuo A."/>
            <person name="Mondo S."/>
            <person name="Pangilinan J."/>
            <person name="Riley R."/>
            <person name="Labutti K."/>
            <person name="Andreopoulos B."/>
            <person name="Lipzen A."/>
            <person name="Chen C."/>
            <person name="Yanf M."/>
            <person name="Daum C."/>
            <person name="Ng V."/>
            <person name="Clum A."/>
            <person name="Ohm R."/>
            <person name="Martin F."/>
            <person name="Silar P."/>
            <person name="Natvig D."/>
            <person name="Lalanne C."/>
            <person name="Gautier V."/>
            <person name="Ament-Velasquez S.L."/>
            <person name="Kruys A."/>
            <person name="Hutchinson M.I."/>
            <person name="Powell A.J."/>
            <person name="Barry K."/>
            <person name="Miller A.N."/>
            <person name="Grigoriev I.V."/>
            <person name="Debuchy R."/>
            <person name="Gladieux P."/>
            <person name="Thoren M.H."/>
            <person name="Johannesson H."/>
        </authorList>
    </citation>
    <scope>NUCLEOTIDE SEQUENCE</scope>
    <source>
        <strain evidence="4">CBS 990.96</strain>
    </source>
</reference>
<keyword evidence="2" id="KW-1133">Transmembrane helix</keyword>
<evidence type="ECO:0000256" key="1">
    <source>
        <dbReference type="SAM" id="MobiDB-lite"/>
    </source>
</evidence>
<protein>
    <recommendedName>
        <fullName evidence="6">Mid2 domain-containing protein</fullName>
    </recommendedName>
</protein>
<evidence type="ECO:0000256" key="3">
    <source>
        <dbReference type="SAM" id="SignalP"/>
    </source>
</evidence>
<dbReference type="EMBL" id="MU865456">
    <property type="protein sequence ID" value="KAK4222743.1"/>
    <property type="molecule type" value="Genomic_DNA"/>
</dbReference>
<feature type="chain" id="PRO_5042818466" description="Mid2 domain-containing protein" evidence="3">
    <location>
        <begin position="21"/>
        <end position="284"/>
    </location>
</feature>
<evidence type="ECO:0008006" key="6">
    <source>
        <dbReference type="Google" id="ProtNLM"/>
    </source>
</evidence>
<dbReference type="Proteomes" id="UP001301958">
    <property type="component" value="Unassembled WGS sequence"/>
</dbReference>